<feature type="domain" description="Aminotransferase class I/classII large" evidence="2">
    <location>
        <begin position="33"/>
        <end position="404"/>
    </location>
</feature>
<name>A0A2I2FD40_ASPCN</name>
<dbReference type="Gene3D" id="3.90.1150.10">
    <property type="entry name" value="Aspartate Aminotransferase, domain 1"/>
    <property type="match status" value="1"/>
</dbReference>
<dbReference type="PANTHER" id="PTHR42858">
    <property type="entry name" value="AMINOTRANSFERASE"/>
    <property type="match status" value="1"/>
</dbReference>
<feature type="compositionally biased region" description="Polar residues" evidence="1">
    <location>
        <begin position="1"/>
        <end position="16"/>
    </location>
</feature>
<dbReference type="SUPFAM" id="SSF53383">
    <property type="entry name" value="PLP-dependent transferases"/>
    <property type="match status" value="1"/>
</dbReference>
<dbReference type="AlphaFoldDB" id="A0A2I2FD40"/>
<dbReference type="OrthoDB" id="7042322at2759"/>
<proteinExistence type="predicted"/>
<feature type="region of interest" description="Disordered" evidence="1">
    <location>
        <begin position="1"/>
        <end position="29"/>
    </location>
</feature>
<evidence type="ECO:0000259" key="2">
    <source>
        <dbReference type="Pfam" id="PF00155"/>
    </source>
</evidence>
<evidence type="ECO:0000256" key="1">
    <source>
        <dbReference type="SAM" id="MobiDB-lite"/>
    </source>
</evidence>
<keyword evidence="3" id="KW-0808">Transferase</keyword>
<dbReference type="Pfam" id="PF00155">
    <property type="entry name" value="Aminotran_1_2"/>
    <property type="match status" value="1"/>
</dbReference>
<accession>A0A2I2FD40</accession>
<dbReference type="STRING" id="41067.A0A2I2FD40"/>
<evidence type="ECO:0000313" key="3">
    <source>
        <dbReference type="EMBL" id="PLB38563.1"/>
    </source>
</evidence>
<dbReference type="InterPro" id="IPR004839">
    <property type="entry name" value="Aminotransferase_I/II_large"/>
</dbReference>
<dbReference type="PANTHER" id="PTHR42858:SF1">
    <property type="entry name" value="LD15494P"/>
    <property type="match status" value="1"/>
</dbReference>
<protein>
    <submittedName>
        <fullName evidence="3">Aromatic amino acid aminotransferase</fullName>
    </submittedName>
</protein>
<dbReference type="CDD" id="cd00609">
    <property type="entry name" value="AAT_like"/>
    <property type="match status" value="1"/>
</dbReference>
<dbReference type="InterPro" id="IPR015422">
    <property type="entry name" value="PyrdxlP-dep_Trfase_small"/>
</dbReference>
<evidence type="ECO:0000313" key="4">
    <source>
        <dbReference type="Proteomes" id="UP000234585"/>
    </source>
</evidence>
<dbReference type="Gene3D" id="3.40.640.10">
    <property type="entry name" value="Type I PLP-dependent aspartate aminotransferase-like (Major domain)"/>
    <property type="match status" value="1"/>
</dbReference>
<dbReference type="RefSeq" id="XP_024672575.1">
    <property type="nucleotide sequence ID" value="XM_024817292.1"/>
</dbReference>
<organism evidence="3 4">
    <name type="scientific">Aspergillus candidus</name>
    <dbReference type="NCBI Taxonomy" id="41067"/>
    <lineage>
        <taxon>Eukaryota</taxon>
        <taxon>Fungi</taxon>
        <taxon>Dikarya</taxon>
        <taxon>Ascomycota</taxon>
        <taxon>Pezizomycotina</taxon>
        <taxon>Eurotiomycetes</taxon>
        <taxon>Eurotiomycetidae</taxon>
        <taxon>Eurotiales</taxon>
        <taxon>Aspergillaceae</taxon>
        <taxon>Aspergillus</taxon>
        <taxon>Aspergillus subgen. Circumdati</taxon>
    </lineage>
</organism>
<dbReference type="GeneID" id="36524452"/>
<keyword evidence="3" id="KW-0032">Aminotransferase</keyword>
<dbReference type="InterPro" id="IPR015424">
    <property type="entry name" value="PyrdxlP-dep_Trfase"/>
</dbReference>
<dbReference type="Proteomes" id="UP000234585">
    <property type="component" value="Unassembled WGS sequence"/>
</dbReference>
<dbReference type="EMBL" id="KZ559135">
    <property type="protein sequence ID" value="PLB38563.1"/>
    <property type="molecule type" value="Genomic_DNA"/>
</dbReference>
<dbReference type="FunFam" id="3.40.640.10:FF:000080">
    <property type="entry name" value="Aminotransferase, putative"/>
    <property type="match status" value="1"/>
</dbReference>
<dbReference type="GO" id="GO:0030170">
    <property type="term" value="F:pyridoxal phosphate binding"/>
    <property type="evidence" value="ECO:0007669"/>
    <property type="project" value="InterPro"/>
</dbReference>
<reference evidence="3 4" key="1">
    <citation type="submission" date="2017-12" db="EMBL/GenBank/DDBJ databases">
        <authorList>
            <consortium name="DOE Joint Genome Institute"/>
            <person name="Haridas S."/>
            <person name="Kjaerbolling I."/>
            <person name="Vesth T.C."/>
            <person name="Frisvad J.C."/>
            <person name="Nybo J.L."/>
            <person name="Theobald S."/>
            <person name="Kuo A."/>
            <person name="Bowyer P."/>
            <person name="Matsuda Y."/>
            <person name="Mondo S."/>
            <person name="Lyhne E.K."/>
            <person name="Kogle M.E."/>
            <person name="Clum A."/>
            <person name="Lipzen A."/>
            <person name="Salamov A."/>
            <person name="Ngan C.Y."/>
            <person name="Daum C."/>
            <person name="Chiniquy J."/>
            <person name="Barry K."/>
            <person name="LaButti K."/>
            <person name="Simmons B.A."/>
            <person name="Magnuson J.K."/>
            <person name="Mortensen U.H."/>
            <person name="Larsen T.O."/>
            <person name="Grigoriev I.V."/>
            <person name="Baker S.E."/>
            <person name="Andersen M.R."/>
            <person name="Nordberg H.P."/>
            <person name="Cantor M.N."/>
            <person name="Hua S.X."/>
        </authorList>
    </citation>
    <scope>NUCLEOTIDE SEQUENCE [LARGE SCALE GENOMIC DNA]</scope>
    <source>
        <strain evidence="3 4">CBS 102.13</strain>
    </source>
</reference>
<dbReference type="InterPro" id="IPR015421">
    <property type="entry name" value="PyrdxlP-dep_Trfase_major"/>
</dbReference>
<dbReference type="GO" id="GO:0047536">
    <property type="term" value="F:2-aminoadipate transaminase activity"/>
    <property type="evidence" value="ECO:0007669"/>
    <property type="project" value="TreeGrafter"/>
</dbReference>
<sequence length="447" mass="48498">MQEKNMGSSDQSQEPINLSRGHPNPGLLPTAALTDAATKALSDPSISTPALLYGPDEGYHPLREHIAQWMTEYYHPREPVSVDRITISGGASQNLGCILQVFTDPIYTRNVWMVAPTYFLACSMFEDAGFAGRLRAVPQDDLHGVDFEFLRRELTIAEKKAAADGNCTPTHKPARPWAHIYKHIIYLVPTFSNPTGRTMPLSEREKLVRLARDFDALIVCDDVYDFLQWSADPSVPLHPSDTAPQPRLVDVDRFLDGGPSTPFGNVVSNGSFSKVIGPGLRTGWAEGTPQLAYGLSQAGTSRSGGAPSQATAAIIAQLFPQRTIHAFVADVLRPTYARRYRLVVDALREHLVPLGATLPGLDSAAGGPVGGYYVWVRLPEPLRASELPLGRFGVAVGVGALFAVRGDPVVETSGFDRGARVCFAWEEEGKLVEGVKRLAEAVRCALG</sequence>
<gene>
    <name evidence="3" type="ORF">BDW47DRAFT_131350</name>
</gene>
<keyword evidence="4" id="KW-1185">Reference proteome</keyword>